<reference evidence="1 2" key="1">
    <citation type="submission" date="2017-12" db="EMBL/GenBank/DDBJ databases">
        <title>Streptomyces populusis sp. nov., a novel endophytic actinobacterium isolated from stems of Populus adenopoda Maxim.</title>
        <authorList>
            <person name="Wang Z."/>
        </authorList>
    </citation>
    <scope>NUCLEOTIDE SEQUENCE [LARGE SCALE GENOMIC DNA]</scope>
    <source>
        <strain evidence="1 2">A249</strain>
    </source>
</reference>
<gene>
    <name evidence="1" type="ORF">CW362_35345</name>
</gene>
<comment type="caution">
    <text evidence="1">The sequence shown here is derived from an EMBL/GenBank/DDBJ whole genome shotgun (WGS) entry which is preliminary data.</text>
</comment>
<dbReference type="AlphaFoldDB" id="A0A2I0SEM0"/>
<protein>
    <submittedName>
        <fullName evidence="1">Uncharacterized protein</fullName>
    </submittedName>
</protein>
<keyword evidence="2" id="KW-1185">Reference proteome</keyword>
<accession>A0A2I0SEM0</accession>
<evidence type="ECO:0000313" key="1">
    <source>
        <dbReference type="EMBL" id="PKT68383.1"/>
    </source>
</evidence>
<sequence>MFLYGSTFPYRGVIGEWPKRDILRASGVGIHREFGDVDRALAYAADLVPAVLPAPERRTRAATGTARALGHRHALDPSQLAAQAAGTLVEQGCLAEDWQAWPGPSRRLADRCVARRRRRWAYAAAAHHDAREHAARALALGRRTDPAERHRLHRAMTRTASEQPARPGWNGDRIHTAAVRLERDHHLDLGAVWPALWFVLPDPVRAEITEARQTLSRATTFAAWSAFYPPLTYWWWPVAPIAASLAAIGRIRIRSAADGYALRVEAAARLHAGDLARSPGTEHSGPLTTETGDAVTRLLGGGYIAATPLSGSTWVRPTGRRSRSEPGRW</sequence>
<organism evidence="1 2">
    <name type="scientific">Streptomyces populi</name>
    <dbReference type="NCBI Taxonomy" id="2058924"/>
    <lineage>
        <taxon>Bacteria</taxon>
        <taxon>Bacillati</taxon>
        <taxon>Actinomycetota</taxon>
        <taxon>Actinomycetes</taxon>
        <taxon>Kitasatosporales</taxon>
        <taxon>Streptomycetaceae</taxon>
        <taxon>Streptomyces</taxon>
    </lineage>
</organism>
<dbReference type="OrthoDB" id="529448at2"/>
<dbReference type="EMBL" id="PJOS01000113">
    <property type="protein sequence ID" value="PKT68383.1"/>
    <property type="molecule type" value="Genomic_DNA"/>
</dbReference>
<evidence type="ECO:0000313" key="2">
    <source>
        <dbReference type="Proteomes" id="UP000236178"/>
    </source>
</evidence>
<name>A0A2I0SEM0_9ACTN</name>
<dbReference type="Proteomes" id="UP000236178">
    <property type="component" value="Unassembled WGS sequence"/>
</dbReference>
<proteinExistence type="predicted"/>